<reference evidence="2 3" key="1">
    <citation type="submission" date="2024-02" db="EMBL/GenBank/DDBJ databases">
        <authorList>
            <person name="Chen Y."/>
            <person name="Shah S."/>
            <person name="Dougan E. K."/>
            <person name="Thang M."/>
            <person name="Chan C."/>
        </authorList>
    </citation>
    <scope>NUCLEOTIDE SEQUENCE [LARGE SCALE GENOMIC DNA]</scope>
</reference>
<evidence type="ECO:0000313" key="2">
    <source>
        <dbReference type="EMBL" id="CAK9011041.1"/>
    </source>
</evidence>
<sequence length="405" mass="44448">MPRVLKQLQDEPDLAAKYAAAFGEEPYLKMVWRLKLLWADLAEVNFNFIVAHSEGLFKKEDATQKDIEKNVEACFAVMVTTPWCRLSEEVLAKGISLYYQEQKLLPLGVHIEALESFAAQMALGLRKIVQRFRRMFQETPHGAKSRKLAQLKARLVAAGVKPEDHTNRATRSSSSGSLPRPASAEDLAVLSPNHTPASVDWAKLGEKLKAFQAAKAAAERKAVEIQPVEPDPKAAEPAGLEAASGSKPATQARGLPTPARSTALPPFVLEALKAQVPAVQPFSTLPENDKDEQGECEAPVEKKQGKAKASAKKAKARAKKTKKGEIAGAEVESALSLEVEPAAAAATTTYVAGDFMAQKKGFIDDLRKKDQISFQEAQKRWMHSDLRANLLENMPYSELKRRRFA</sequence>
<proteinExistence type="predicted"/>
<evidence type="ECO:0000313" key="3">
    <source>
        <dbReference type="Proteomes" id="UP001642464"/>
    </source>
</evidence>
<evidence type="ECO:0000256" key="1">
    <source>
        <dbReference type="SAM" id="MobiDB-lite"/>
    </source>
</evidence>
<feature type="compositionally biased region" description="Basic residues" evidence="1">
    <location>
        <begin position="305"/>
        <end position="316"/>
    </location>
</feature>
<feature type="compositionally biased region" description="Low complexity" evidence="1">
    <location>
        <begin position="169"/>
        <end position="183"/>
    </location>
</feature>
<accession>A0ABP0J9M5</accession>
<protein>
    <submittedName>
        <fullName evidence="2">Uncharacterized protein</fullName>
    </submittedName>
</protein>
<name>A0ABP0J9M5_9DINO</name>
<keyword evidence="3" id="KW-1185">Reference proteome</keyword>
<organism evidence="2 3">
    <name type="scientific">Durusdinium trenchii</name>
    <dbReference type="NCBI Taxonomy" id="1381693"/>
    <lineage>
        <taxon>Eukaryota</taxon>
        <taxon>Sar</taxon>
        <taxon>Alveolata</taxon>
        <taxon>Dinophyceae</taxon>
        <taxon>Suessiales</taxon>
        <taxon>Symbiodiniaceae</taxon>
        <taxon>Durusdinium</taxon>
    </lineage>
</organism>
<dbReference type="Proteomes" id="UP001642464">
    <property type="component" value="Unassembled WGS sequence"/>
</dbReference>
<feature type="compositionally biased region" description="Basic and acidic residues" evidence="1">
    <location>
        <begin position="287"/>
        <end position="304"/>
    </location>
</feature>
<gene>
    <name evidence="2" type="ORF">SCF082_LOCUS10919</name>
</gene>
<dbReference type="EMBL" id="CAXAMM010006446">
    <property type="protein sequence ID" value="CAK9011041.1"/>
    <property type="molecule type" value="Genomic_DNA"/>
</dbReference>
<feature type="region of interest" description="Disordered" evidence="1">
    <location>
        <begin position="222"/>
        <end position="261"/>
    </location>
</feature>
<feature type="region of interest" description="Disordered" evidence="1">
    <location>
        <begin position="159"/>
        <end position="183"/>
    </location>
</feature>
<comment type="caution">
    <text evidence="2">The sequence shown here is derived from an EMBL/GenBank/DDBJ whole genome shotgun (WGS) entry which is preliminary data.</text>
</comment>
<feature type="region of interest" description="Disordered" evidence="1">
    <location>
        <begin position="282"/>
        <end position="316"/>
    </location>
</feature>